<name>A0ABP6W2H1_9PSEU</name>
<evidence type="ECO:0000313" key="2">
    <source>
        <dbReference type="EMBL" id="GAA3543658.1"/>
    </source>
</evidence>
<comment type="caution">
    <text evidence="2">The sequence shown here is derived from an EMBL/GenBank/DDBJ whole genome shotgun (WGS) entry which is preliminary data.</text>
</comment>
<dbReference type="Proteomes" id="UP001500689">
    <property type="component" value="Unassembled WGS sequence"/>
</dbReference>
<protein>
    <submittedName>
        <fullName evidence="2">Uncharacterized protein</fullName>
    </submittedName>
</protein>
<feature type="compositionally biased region" description="Low complexity" evidence="1">
    <location>
        <begin position="36"/>
        <end position="50"/>
    </location>
</feature>
<accession>A0ABP6W2H1</accession>
<gene>
    <name evidence="2" type="ORF">GCM10022222_29140</name>
</gene>
<organism evidence="2 3">
    <name type="scientific">Amycolatopsis ultiminotia</name>
    <dbReference type="NCBI Taxonomy" id="543629"/>
    <lineage>
        <taxon>Bacteria</taxon>
        <taxon>Bacillati</taxon>
        <taxon>Actinomycetota</taxon>
        <taxon>Actinomycetes</taxon>
        <taxon>Pseudonocardiales</taxon>
        <taxon>Pseudonocardiaceae</taxon>
        <taxon>Amycolatopsis</taxon>
    </lineage>
</organism>
<feature type="region of interest" description="Disordered" evidence="1">
    <location>
        <begin position="108"/>
        <end position="136"/>
    </location>
</feature>
<evidence type="ECO:0000256" key="1">
    <source>
        <dbReference type="SAM" id="MobiDB-lite"/>
    </source>
</evidence>
<evidence type="ECO:0000313" key="3">
    <source>
        <dbReference type="Proteomes" id="UP001500689"/>
    </source>
</evidence>
<dbReference type="EMBL" id="BAAAZN010000005">
    <property type="protein sequence ID" value="GAA3543658.1"/>
    <property type="molecule type" value="Genomic_DNA"/>
</dbReference>
<feature type="region of interest" description="Disordered" evidence="1">
    <location>
        <begin position="1"/>
        <end position="52"/>
    </location>
</feature>
<proteinExistence type="predicted"/>
<feature type="compositionally biased region" description="Basic residues" evidence="1">
    <location>
        <begin position="1"/>
        <end position="19"/>
    </location>
</feature>
<sequence>MVCRYSRARRPSCRRRGGRGARFGFPEQPVDREPSDAGAAAVDGGQAGLDQPGEHVVVSGDADVAGHGQLVPAETFDEPGGEDVVEGDDCGRAVVGDGFGGRDAVFLPGRGGTELDEGGTARARTLSAHDPVGPGR</sequence>
<keyword evidence="3" id="KW-1185">Reference proteome</keyword>
<reference evidence="3" key="1">
    <citation type="journal article" date="2019" name="Int. J. Syst. Evol. Microbiol.">
        <title>The Global Catalogue of Microorganisms (GCM) 10K type strain sequencing project: providing services to taxonomists for standard genome sequencing and annotation.</title>
        <authorList>
            <consortium name="The Broad Institute Genomics Platform"/>
            <consortium name="The Broad Institute Genome Sequencing Center for Infectious Disease"/>
            <person name="Wu L."/>
            <person name="Ma J."/>
        </authorList>
    </citation>
    <scope>NUCLEOTIDE SEQUENCE [LARGE SCALE GENOMIC DNA]</scope>
    <source>
        <strain evidence="3">JCM 16898</strain>
    </source>
</reference>